<dbReference type="EMBL" id="JAMXFF010000002">
    <property type="protein sequence ID" value="MCT7965038.1"/>
    <property type="molecule type" value="Genomic_DNA"/>
</dbReference>
<evidence type="ECO:0000313" key="1">
    <source>
        <dbReference type="EMBL" id="MCT7965038.1"/>
    </source>
</evidence>
<reference evidence="1 2" key="1">
    <citation type="journal article" date="2022" name="Front. Microbiol.">
        <title>High genomic differentiation and limited gene flow indicate recent cryptic speciation within the genus Laspinema (cyanobacteria).</title>
        <authorList>
            <person name="Stanojkovic A."/>
            <person name="Skoupy S."/>
            <person name="Skaloud P."/>
            <person name="Dvorak P."/>
        </authorList>
    </citation>
    <scope>NUCLEOTIDE SEQUENCE [LARGE SCALE GENOMIC DNA]</scope>
    <source>
        <strain evidence="1 2">D2a</strain>
    </source>
</reference>
<proteinExistence type="predicted"/>
<organism evidence="1 2">
    <name type="scientific">Laspinema palackyanum D2a</name>
    <dbReference type="NCBI Taxonomy" id="2953684"/>
    <lineage>
        <taxon>Bacteria</taxon>
        <taxon>Bacillati</taxon>
        <taxon>Cyanobacteriota</taxon>
        <taxon>Cyanophyceae</taxon>
        <taxon>Oscillatoriophycideae</taxon>
        <taxon>Oscillatoriales</taxon>
        <taxon>Laspinemataceae</taxon>
        <taxon>Laspinema</taxon>
        <taxon>Laspinema palackyanum</taxon>
    </lineage>
</organism>
<dbReference type="Gene3D" id="3.40.50.450">
    <property type="match status" value="1"/>
</dbReference>
<evidence type="ECO:0000313" key="2">
    <source>
        <dbReference type="Proteomes" id="UP001525890"/>
    </source>
</evidence>
<protein>
    <submittedName>
        <fullName evidence="1">SLOG family protein</fullName>
    </submittedName>
</protein>
<accession>A0ABT2MK02</accession>
<dbReference type="RefSeq" id="WP_261263161.1">
    <property type="nucleotide sequence ID" value="NZ_JAMXFF010000002.1"/>
</dbReference>
<sequence length="161" mass="18486">MKSAFFTGHRTIPRSVIPGIEQLVAIANKQGVEHFYIGMALGTDQLTAQILSKMQLPWTAVVPCRDQDKFWSQSQKQKYHHILSLAPDKIYLADKYYTGCLNQRNLWMINNSQLCLSVWDGRQHGGTFHAVNQARRKNLTIINFHPQKHLIEPVSIQLSLF</sequence>
<comment type="caution">
    <text evidence="1">The sequence shown here is derived from an EMBL/GenBank/DDBJ whole genome shotgun (WGS) entry which is preliminary data.</text>
</comment>
<name>A0ABT2MK02_9CYAN</name>
<gene>
    <name evidence="1" type="ORF">NG799_01665</name>
</gene>
<dbReference type="SUPFAM" id="SSF102405">
    <property type="entry name" value="MCP/YpsA-like"/>
    <property type="match status" value="1"/>
</dbReference>
<dbReference type="Pfam" id="PF06908">
    <property type="entry name" value="YpsA"/>
    <property type="match status" value="1"/>
</dbReference>
<dbReference type="PANTHER" id="PTHR38440">
    <property type="entry name" value="UPF0398 PROTEIN YPSA"/>
    <property type="match status" value="1"/>
</dbReference>
<keyword evidence="2" id="KW-1185">Reference proteome</keyword>
<dbReference type="Proteomes" id="UP001525890">
    <property type="component" value="Unassembled WGS sequence"/>
</dbReference>
<dbReference type="InterPro" id="IPR010697">
    <property type="entry name" value="YspA"/>
</dbReference>
<dbReference type="PANTHER" id="PTHR38440:SF1">
    <property type="entry name" value="UPF0398 PROTEIN SPR0331"/>
    <property type="match status" value="1"/>
</dbReference>